<dbReference type="GO" id="GO:0016705">
    <property type="term" value="F:oxidoreductase activity, acting on paired donors, with incorporation or reduction of molecular oxygen"/>
    <property type="evidence" value="ECO:0007669"/>
    <property type="project" value="InterPro"/>
</dbReference>
<dbReference type="InterPro" id="IPR002401">
    <property type="entry name" value="Cyt_P450_E_grp-I"/>
</dbReference>
<evidence type="ECO:0000256" key="3">
    <source>
        <dbReference type="ARBA" id="ARBA00022617"/>
    </source>
</evidence>
<sequence>MSSFCSVSSPHKAETDVENDGYMIQKDAQILVNVWAICKDSNVWPSPDSFEPERFLDHSERLQGPRFEFIPFGSGRRMCPGMPLAHRIVHLMVASLIQTMMNLNEE</sequence>
<name>A0AAW2WBG1_9LAMI</name>
<protein>
    <submittedName>
        <fullName evidence="13">Cytochrome</fullName>
    </submittedName>
</protein>
<keyword evidence="7 12" id="KW-0560">Oxidoreductase</keyword>
<dbReference type="SUPFAM" id="SSF48264">
    <property type="entry name" value="Cytochrome P450"/>
    <property type="match status" value="1"/>
</dbReference>
<dbReference type="InterPro" id="IPR017972">
    <property type="entry name" value="Cyt_P450_CS"/>
</dbReference>
<evidence type="ECO:0000256" key="4">
    <source>
        <dbReference type="ARBA" id="ARBA00022692"/>
    </source>
</evidence>
<organism evidence="13">
    <name type="scientific">Sesamum latifolium</name>
    <dbReference type="NCBI Taxonomy" id="2727402"/>
    <lineage>
        <taxon>Eukaryota</taxon>
        <taxon>Viridiplantae</taxon>
        <taxon>Streptophyta</taxon>
        <taxon>Embryophyta</taxon>
        <taxon>Tracheophyta</taxon>
        <taxon>Spermatophyta</taxon>
        <taxon>Magnoliopsida</taxon>
        <taxon>eudicotyledons</taxon>
        <taxon>Gunneridae</taxon>
        <taxon>Pentapetalae</taxon>
        <taxon>asterids</taxon>
        <taxon>lamiids</taxon>
        <taxon>Lamiales</taxon>
        <taxon>Pedaliaceae</taxon>
        <taxon>Sesamum</taxon>
    </lineage>
</organism>
<evidence type="ECO:0000256" key="9">
    <source>
        <dbReference type="ARBA" id="ARBA00023033"/>
    </source>
</evidence>
<dbReference type="PRINTS" id="PR00463">
    <property type="entry name" value="EP450I"/>
</dbReference>
<evidence type="ECO:0000256" key="10">
    <source>
        <dbReference type="ARBA" id="ARBA00023136"/>
    </source>
</evidence>
<evidence type="ECO:0000256" key="8">
    <source>
        <dbReference type="ARBA" id="ARBA00023004"/>
    </source>
</evidence>
<comment type="similarity">
    <text evidence="2 12">Belongs to the cytochrome P450 family.</text>
</comment>
<comment type="caution">
    <text evidence="13">The sequence shown here is derived from an EMBL/GenBank/DDBJ whole genome shotgun (WGS) entry which is preliminary data.</text>
</comment>
<evidence type="ECO:0000256" key="5">
    <source>
        <dbReference type="ARBA" id="ARBA00022723"/>
    </source>
</evidence>
<dbReference type="InterPro" id="IPR001128">
    <property type="entry name" value="Cyt_P450"/>
</dbReference>
<evidence type="ECO:0000256" key="1">
    <source>
        <dbReference type="ARBA" id="ARBA00004167"/>
    </source>
</evidence>
<dbReference type="EMBL" id="JACGWN010000008">
    <property type="protein sequence ID" value="KAL0438783.1"/>
    <property type="molecule type" value="Genomic_DNA"/>
</dbReference>
<keyword evidence="3 11" id="KW-0349">Heme</keyword>
<evidence type="ECO:0000256" key="6">
    <source>
        <dbReference type="ARBA" id="ARBA00022989"/>
    </source>
</evidence>
<comment type="cofactor">
    <cofactor evidence="11">
        <name>heme</name>
        <dbReference type="ChEBI" id="CHEBI:30413"/>
    </cofactor>
</comment>
<dbReference type="PANTHER" id="PTHR47950">
    <property type="entry name" value="CYTOCHROME P450, FAMILY 76, SUBFAMILY C, POLYPEPTIDE 5-RELATED"/>
    <property type="match status" value="1"/>
</dbReference>
<dbReference type="Gene3D" id="1.10.630.10">
    <property type="entry name" value="Cytochrome P450"/>
    <property type="match status" value="1"/>
</dbReference>
<dbReference type="PROSITE" id="PS00086">
    <property type="entry name" value="CYTOCHROME_P450"/>
    <property type="match status" value="1"/>
</dbReference>
<evidence type="ECO:0000256" key="2">
    <source>
        <dbReference type="ARBA" id="ARBA00010617"/>
    </source>
</evidence>
<accession>A0AAW2WBG1</accession>
<dbReference type="Pfam" id="PF00067">
    <property type="entry name" value="p450"/>
    <property type="match status" value="1"/>
</dbReference>
<dbReference type="GO" id="GO:0020037">
    <property type="term" value="F:heme binding"/>
    <property type="evidence" value="ECO:0007669"/>
    <property type="project" value="InterPro"/>
</dbReference>
<keyword evidence="8 11" id="KW-0408">Iron</keyword>
<comment type="subcellular location">
    <subcellularLocation>
        <location evidence="1">Membrane</location>
        <topology evidence="1">Single-pass membrane protein</topology>
    </subcellularLocation>
</comment>
<gene>
    <name evidence="13" type="ORF">Slati_2361300</name>
</gene>
<keyword evidence="4" id="KW-0812">Transmembrane</keyword>
<dbReference type="PANTHER" id="PTHR47950:SF4">
    <property type="entry name" value="GERANIOL 8-HYDROXYLASE-LIKE"/>
    <property type="match status" value="1"/>
</dbReference>
<evidence type="ECO:0000256" key="11">
    <source>
        <dbReference type="PIRSR" id="PIRSR602401-1"/>
    </source>
</evidence>
<dbReference type="InterPro" id="IPR036396">
    <property type="entry name" value="Cyt_P450_sf"/>
</dbReference>
<dbReference type="GO" id="GO:0004497">
    <property type="term" value="F:monooxygenase activity"/>
    <property type="evidence" value="ECO:0007669"/>
    <property type="project" value="UniProtKB-KW"/>
</dbReference>
<keyword evidence="6" id="KW-1133">Transmembrane helix</keyword>
<keyword evidence="5 11" id="KW-0479">Metal-binding</keyword>
<keyword evidence="9 12" id="KW-0503">Monooxygenase</keyword>
<reference evidence="13" key="1">
    <citation type="submission" date="2020-06" db="EMBL/GenBank/DDBJ databases">
        <authorList>
            <person name="Li T."/>
            <person name="Hu X."/>
            <person name="Zhang T."/>
            <person name="Song X."/>
            <person name="Zhang H."/>
            <person name="Dai N."/>
            <person name="Sheng W."/>
            <person name="Hou X."/>
            <person name="Wei L."/>
        </authorList>
    </citation>
    <scope>NUCLEOTIDE SEQUENCE</scope>
    <source>
        <strain evidence="13">KEN1</strain>
        <tissue evidence="13">Leaf</tissue>
    </source>
</reference>
<evidence type="ECO:0000313" key="13">
    <source>
        <dbReference type="EMBL" id="KAL0438783.1"/>
    </source>
</evidence>
<proteinExistence type="inferred from homology"/>
<feature type="binding site" description="axial binding residue" evidence="11">
    <location>
        <position position="79"/>
    </location>
    <ligand>
        <name>heme</name>
        <dbReference type="ChEBI" id="CHEBI:30413"/>
    </ligand>
    <ligandPart>
        <name>Fe</name>
        <dbReference type="ChEBI" id="CHEBI:18248"/>
    </ligandPart>
</feature>
<evidence type="ECO:0000256" key="7">
    <source>
        <dbReference type="ARBA" id="ARBA00023002"/>
    </source>
</evidence>
<dbReference type="GO" id="GO:0005506">
    <property type="term" value="F:iron ion binding"/>
    <property type="evidence" value="ECO:0007669"/>
    <property type="project" value="InterPro"/>
</dbReference>
<evidence type="ECO:0000256" key="12">
    <source>
        <dbReference type="RuleBase" id="RU000461"/>
    </source>
</evidence>
<dbReference type="GO" id="GO:0016020">
    <property type="term" value="C:membrane"/>
    <property type="evidence" value="ECO:0007669"/>
    <property type="project" value="UniProtKB-SubCell"/>
</dbReference>
<dbReference type="AlphaFoldDB" id="A0AAW2WBG1"/>
<reference evidence="13" key="2">
    <citation type="journal article" date="2024" name="Plant">
        <title>Genomic evolution and insights into agronomic trait innovations of Sesamum species.</title>
        <authorList>
            <person name="Miao H."/>
            <person name="Wang L."/>
            <person name="Qu L."/>
            <person name="Liu H."/>
            <person name="Sun Y."/>
            <person name="Le M."/>
            <person name="Wang Q."/>
            <person name="Wei S."/>
            <person name="Zheng Y."/>
            <person name="Lin W."/>
            <person name="Duan Y."/>
            <person name="Cao H."/>
            <person name="Xiong S."/>
            <person name="Wang X."/>
            <person name="Wei L."/>
            <person name="Li C."/>
            <person name="Ma Q."/>
            <person name="Ju M."/>
            <person name="Zhao R."/>
            <person name="Li G."/>
            <person name="Mu C."/>
            <person name="Tian Q."/>
            <person name="Mei H."/>
            <person name="Zhang T."/>
            <person name="Gao T."/>
            <person name="Zhang H."/>
        </authorList>
    </citation>
    <scope>NUCLEOTIDE SEQUENCE</scope>
    <source>
        <strain evidence="13">KEN1</strain>
    </source>
</reference>
<keyword evidence="10" id="KW-0472">Membrane</keyword>